<dbReference type="Gene3D" id="3.40.50.12780">
    <property type="entry name" value="N-terminal domain of ligase-like"/>
    <property type="match status" value="1"/>
</dbReference>
<dbReference type="InterPro" id="IPR042099">
    <property type="entry name" value="ANL_N_sf"/>
</dbReference>
<feature type="chain" id="PRO_5001595694" description="Long-chain-fatty-acid--CoA ligase" evidence="8">
    <location>
        <begin position="23"/>
        <end position="682"/>
    </location>
</feature>
<evidence type="ECO:0000256" key="2">
    <source>
        <dbReference type="ARBA" id="ARBA00022598"/>
    </source>
</evidence>
<dbReference type="GO" id="GO:0005524">
    <property type="term" value="F:ATP binding"/>
    <property type="evidence" value="ECO:0007669"/>
    <property type="project" value="UniProtKB-KW"/>
</dbReference>
<keyword evidence="8" id="KW-0732">Signal</keyword>
<comment type="similarity">
    <text evidence="1 7">Belongs to the ATP-dependent AMP-binding enzyme family.</text>
</comment>
<keyword evidence="2 7" id="KW-0436">Ligase</keyword>
<accession>A0A061DCJ3</accession>
<evidence type="ECO:0000256" key="1">
    <source>
        <dbReference type="ARBA" id="ARBA00006432"/>
    </source>
</evidence>
<dbReference type="STRING" id="5866.A0A061DCJ3"/>
<dbReference type="RefSeq" id="XP_012769993.1">
    <property type="nucleotide sequence ID" value="XM_012914539.1"/>
</dbReference>
<dbReference type="KEGG" id="bbig:BBBOND_0402950"/>
<dbReference type="GO" id="GO:0016020">
    <property type="term" value="C:membrane"/>
    <property type="evidence" value="ECO:0007669"/>
    <property type="project" value="TreeGrafter"/>
</dbReference>
<dbReference type="EC" id="6.2.1.3" evidence="6 7"/>
<dbReference type="Pfam" id="PF00501">
    <property type="entry name" value="AMP-binding"/>
    <property type="match status" value="1"/>
</dbReference>
<reference evidence="11" key="1">
    <citation type="journal article" date="2014" name="Nucleic Acids Res.">
        <title>The evolutionary dynamics of variant antigen genes in Babesia reveal a history of genomic innovation underlying host-parasite interaction.</title>
        <authorList>
            <person name="Jackson A.P."/>
            <person name="Otto T.D."/>
            <person name="Darby A."/>
            <person name="Ramaprasad A."/>
            <person name="Xia D."/>
            <person name="Echaide I.E."/>
            <person name="Farber M."/>
            <person name="Gahlot S."/>
            <person name="Gamble J."/>
            <person name="Gupta D."/>
            <person name="Gupta Y."/>
            <person name="Jackson L."/>
            <person name="Malandrin L."/>
            <person name="Malas T.B."/>
            <person name="Moussa E."/>
            <person name="Nair M."/>
            <person name="Reid A.J."/>
            <person name="Sanders M."/>
            <person name="Sharma J."/>
            <person name="Tracey A."/>
            <person name="Quail M.A."/>
            <person name="Weir W."/>
            <person name="Wastling J.M."/>
            <person name="Hall N."/>
            <person name="Willadsen P."/>
            <person name="Lingelbach K."/>
            <person name="Shiels B."/>
            <person name="Tait A."/>
            <person name="Berriman M."/>
            <person name="Allred D.R."/>
            <person name="Pain A."/>
        </authorList>
    </citation>
    <scope>NUCLEOTIDE SEQUENCE [LARGE SCALE GENOMIC DNA]</scope>
    <source>
        <strain evidence="11">Bond</strain>
    </source>
</reference>
<comment type="function">
    <text evidence="7">Catalyzes the conversion of long-chain fatty acids to their active form acyl-CoAs for both synthesis of cellular lipids, and degradation via beta-oxidation.</text>
</comment>
<evidence type="ECO:0000256" key="6">
    <source>
        <dbReference type="ARBA" id="ARBA00026121"/>
    </source>
</evidence>
<dbReference type="GO" id="GO:0004467">
    <property type="term" value="F:long-chain fatty acid-CoA ligase activity"/>
    <property type="evidence" value="ECO:0007669"/>
    <property type="project" value="UniProtKB-EC"/>
</dbReference>
<feature type="signal peptide" evidence="8">
    <location>
        <begin position="1"/>
        <end position="22"/>
    </location>
</feature>
<dbReference type="CDD" id="cd05927">
    <property type="entry name" value="LC-FACS_euk"/>
    <property type="match status" value="1"/>
</dbReference>
<keyword evidence="3 7" id="KW-0547">Nucleotide-binding</keyword>
<dbReference type="InterPro" id="IPR020845">
    <property type="entry name" value="AMP-binding_CS"/>
</dbReference>
<dbReference type="Proteomes" id="UP000033188">
    <property type="component" value="Chromosome 4"/>
</dbReference>
<dbReference type="InterPro" id="IPR000873">
    <property type="entry name" value="AMP-dep_synth/lig_dom"/>
</dbReference>
<protein>
    <recommendedName>
        <fullName evidence="6 7">Long-chain-fatty-acid--CoA ligase</fullName>
        <ecNumber evidence="6 7">6.2.1.3</ecNumber>
    </recommendedName>
</protein>
<dbReference type="AlphaFoldDB" id="A0A061DCJ3"/>
<dbReference type="PANTHER" id="PTHR43272">
    <property type="entry name" value="LONG-CHAIN-FATTY-ACID--COA LIGASE"/>
    <property type="match status" value="1"/>
</dbReference>
<dbReference type="GeneID" id="24566348"/>
<dbReference type="GO" id="GO:0005783">
    <property type="term" value="C:endoplasmic reticulum"/>
    <property type="evidence" value="ECO:0007669"/>
    <property type="project" value="TreeGrafter"/>
</dbReference>
<keyword evidence="5 7" id="KW-0067">ATP-binding</keyword>
<name>A0A061DCJ3_BABBI</name>
<evidence type="ECO:0000259" key="9">
    <source>
        <dbReference type="Pfam" id="PF00501"/>
    </source>
</evidence>
<evidence type="ECO:0000256" key="4">
    <source>
        <dbReference type="ARBA" id="ARBA00022832"/>
    </source>
</evidence>
<evidence type="ECO:0000256" key="3">
    <source>
        <dbReference type="ARBA" id="ARBA00022741"/>
    </source>
</evidence>
<comment type="catalytic activity">
    <reaction evidence="7">
        <text>a long-chain fatty acid + ATP + CoA = a long-chain fatty acyl-CoA + AMP + diphosphate</text>
        <dbReference type="Rhea" id="RHEA:15421"/>
        <dbReference type="ChEBI" id="CHEBI:30616"/>
        <dbReference type="ChEBI" id="CHEBI:33019"/>
        <dbReference type="ChEBI" id="CHEBI:57287"/>
        <dbReference type="ChEBI" id="CHEBI:57560"/>
        <dbReference type="ChEBI" id="CHEBI:83139"/>
        <dbReference type="ChEBI" id="CHEBI:456215"/>
        <dbReference type="EC" id="6.2.1.3"/>
    </reaction>
</comment>
<evidence type="ECO:0000313" key="11">
    <source>
        <dbReference type="Proteomes" id="UP000033188"/>
    </source>
</evidence>
<keyword evidence="4 7" id="KW-0276">Fatty acid metabolism</keyword>
<dbReference type="OMA" id="HADPEHS"/>
<dbReference type="SUPFAM" id="SSF56801">
    <property type="entry name" value="Acetyl-CoA synthetase-like"/>
    <property type="match status" value="1"/>
</dbReference>
<dbReference type="VEuPathDB" id="PiroplasmaDB:BBBOND_0402950"/>
<proteinExistence type="inferred from homology"/>
<keyword evidence="7" id="KW-0443">Lipid metabolism</keyword>
<evidence type="ECO:0000256" key="7">
    <source>
        <dbReference type="RuleBase" id="RU369030"/>
    </source>
</evidence>
<keyword evidence="11" id="KW-1185">Reference proteome</keyword>
<evidence type="ECO:0000313" key="10">
    <source>
        <dbReference type="EMBL" id="CDR97807.1"/>
    </source>
</evidence>
<evidence type="ECO:0000256" key="5">
    <source>
        <dbReference type="ARBA" id="ARBA00022840"/>
    </source>
</evidence>
<dbReference type="OrthoDB" id="1700726at2759"/>
<sequence>MEAHKGFSNLGALLGFYGLAIAGTEEEGFSPIYRNTASETLKRASDHGKFQTMWDVFQHGLKINPDAPCIGKREVKSDGSLGAYRFMTYKEVESKALVIGSALHQLPIEVQPSCHPKVKDSKMVGVFVTNCIEWLILEQSCNAYGFTLVPIYNTLGNESIHTILRNSGISVLLCTPATAKTMLTVLELGTEGVNLELIILIECDAVDDALKNNSFGIKFMLWSELEAMGKKKPLPPSPPHPDTLALISYTSGTSGTPKGVMLTQQNVTDLIVVTCEDHVKKSFIENPMERHMSYLPMAHLFEKNFVNAVYYFGGCIGLYSGDIKKLLDDVQEFKPTFFVGVPRLFQRIHDKVMAGVAQKSFVVRGLFKAGLAAKMNRINTTGNYSHALWDKLIFNKLKLLLGGQVKWMLVGSSGMNPSVIERLRAIFGVPLLWGYALTESCAGSTAQNFHDTDPTSCGGPLPSQEFRLRSVPDLQYDATAHPPRGELLIRGYNVMHGYYRDEKATQEALVDGWLHTGDVVEILPSGAIRIIDRVKNVFKLAQGEYVSPGMVESVINMGTLVAQSFVFGKNDEVYTVAVVVPDEDVLKHWKEANGMGSLSFKEVCGRKELRDAIMAEMEKLFQENNLKGYEKVKAIYVEHELFSVENDLLTVTAKLRRHKLRERYAAEIDALYKELRAANKAA</sequence>
<organism evidence="10 11">
    <name type="scientific">Babesia bigemina</name>
    <dbReference type="NCBI Taxonomy" id="5866"/>
    <lineage>
        <taxon>Eukaryota</taxon>
        <taxon>Sar</taxon>
        <taxon>Alveolata</taxon>
        <taxon>Apicomplexa</taxon>
        <taxon>Aconoidasida</taxon>
        <taxon>Piroplasmida</taxon>
        <taxon>Babesiidae</taxon>
        <taxon>Babesia</taxon>
    </lineage>
</organism>
<gene>
    <name evidence="10" type="ORF">BBBOND_0402950</name>
</gene>
<dbReference type="InterPro" id="IPR045311">
    <property type="entry name" value="LC-FACS_euk"/>
</dbReference>
<dbReference type="PANTHER" id="PTHR43272:SF33">
    <property type="entry name" value="AMP-BINDING DOMAIN-CONTAINING PROTEIN-RELATED"/>
    <property type="match status" value="1"/>
</dbReference>
<evidence type="ECO:0000256" key="8">
    <source>
        <dbReference type="SAM" id="SignalP"/>
    </source>
</evidence>
<feature type="domain" description="AMP-dependent synthetase/ligase" evidence="9">
    <location>
        <begin position="65"/>
        <end position="499"/>
    </location>
</feature>
<dbReference type="PROSITE" id="PS00455">
    <property type="entry name" value="AMP_BINDING"/>
    <property type="match status" value="1"/>
</dbReference>
<dbReference type="EMBL" id="LK391710">
    <property type="protein sequence ID" value="CDR97807.1"/>
    <property type="molecule type" value="Genomic_DNA"/>
</dbReference>